<comment type="similarity">
    <text evidence="2 6">Belongs to the GINS3/PSF3 family.</text>
</comment>
<dbReference type="Pfam" id="PF22466">
    <property type="entry name" value="PSF3_N"/>
    <property type="match status" value="1"/>
</dbReference>
<evidence type="ECO:0000256" key="6">
    <source>
        <dbReference type="RuleBase" id="RU367161"/>
    </source>
</evidence>
<evidence type="ECO:0000313" key="9">
    <source>
        <dbReference type="EMBL" id="PKI85076.1"/>
    </source>
</evidence>
<keyword evidence="5 6" id="KW-0539">Nucleus</keyword>
<dbReference type="PANTHER" id="PTHR22768:SF0">
    <property type="entry name" value="DNA REPLICATION COMPLEX GINS PROTEIN PSF3"/>
    <property type="match status" value="1"/>
</dbReference>
<dbReference type="InterPro" id="IPR036224">
    <property type="entry name" value="GINS_bundle-like_dom_sf"/>
</dbReference>
<evidence type="ECO:0000256" key="3">
    <source>
        <dbReference type="ARBA" id="ARBA00015140"/>
    </source>
</evidence>
<dbReference type="Pfam" id="PF05916">
    <property type="entry name" value="Sld5"/>
    <property type="match status" value="1"/>
</dbReference>
<organism evidence="9 10">
    <name type="scientific">Malassezia vespertilionis</name>
    <dbReference type="NCBI Taxonomy" id="2020962"/>
    <lineage>
        <taxon>Eukaryota</taxon>
        <taxon>Fungi</taxon>
        <taxon>Dikarya</taxon>
        <taxon>Basidiomycota</taxon>
        <taxon>Ustilaginomycotina</taxon>
        <taxon>Malasseziomycetes</taxon>
        <taxon>Malasseziales</taxon>
        <taxon>Malasseziaceae</taxon>
        <taxon>Malassezia</taxon>
    </lineage>
</organism>
<dbReference type="PANTHER" id="PTHR22768">
    <property type="entry name" value="DNA REPLICATION COMPLEX GINS PROTEIN PSF3"/>
    <property type="match status" value="1"/>
</dbReference>
<keyword evidence="10" id="KW-1185">Reference proteome</keyword>
<dbReference type="Proteomes" id="UP000232875">
    <property type="component" value="Unassembled WGS sequence"/>
</dbReference>
<dbReference type="GO" id="GO:0000811">
    <property type="term" value="C:GINS complex"/>
    <property type="evidence" value="ECO:0007669"/>
    <property type="project" value="UniProtKB-UniRule"/>
</dbReference>
<evidence type="ECO:0000256" key="4">
    <source>
        <dbReference type="ARBA" id="ARBA00022705"/>
    </source>
</evidence>
<comment type="subunit">
    <text evidence="6">Component of the GINS complex.</text>
</comment>
<dbReference type="SUPFAM" id="SSF160059">
    <property type="entry name" value="PriA/YqbF domain"/>
    <property type="match status" value="1"/>
</dbReference>
<evidence type="ECO:0000256" key="1">
    <source>
        <dbReference type="ARBA" id="ARBA00004123"/>
    </source>
</evidence>
<feature type="domain" description="GINS subunit" evidence="7">
    <location>
        <begin position="72"/>
        <end position="170"/>
    </location>
</feature>
<comment type="function">
    <text evidence="6">The GINS complex plays an essential role in the initiation of DNA replication.</text>
</comment>
<evidence type="ECO:0000256" key="5">
    <source>
        <dbReference type="ARBA" id="ARBA00023242"/>
    </source>
</evidence>
<evidence type="ECO:0000259" key="7">
    <source>
        <dbReference type="Pfam" id="PF05916"/>
    </source>
</evidence>
<dbReference type="InterPro" id="IPR055221">
    <property type="entry name" value="PSF3_N"/>
</dbReference>
<proteinExistence type="inferred from homology"/>
<keyword evidence="4 6" id="KW-0235">DNA replication</keyword>
<dbReference type="OrthoDB" id="10251744at2759"/>
<dbReference type="Gene3D" id="1.20.58.2050">
    <property type="match status" value="1"/>
</dbReference>
<dbReference type="SUPFAM" id="SSF158573">
    <property type="entry name" value="GINS helical bundle-like"/>
    <property type="match status" value="1"/>
</dbReference>
<dbReference type="InterPro" id="IPR010492">
    <property type="entry name" value="GINS_Psf3"/>
</dbReference>
<dbReference type="AlphaFoldDB" id="A0A2N1JEY9"/>
<sequence length="174" mass="19332">MDLDYWNVEDIITESQRLPCVFNVDVPGLGYLEDSGEADMHKHARVELAYWMAHLLAAYNIVTIQQPRAYGPRVRSALDASPVAVQLRTLLPHWYAMGIRLAQLLDSEDLRAALYKTYMGRLARIYELSILLAGSRSSASEIAAKSSDPTLTTEMQAFLQGLDDSETALLSAGQ</sequence>
<evidence type="ECO:0000259" key="8">
    <source>
        <dbReference type="Pfam" id="PF22466"/>
    </source>
</evidence>
<dbReference type="CDD" id="cd11713">
    <property type="entry name" value="GINS_A_psf3"/>
    <property type="match status" value="1"/>
</dbReference>
<evidence type="ECO:0000313" key="10">
    <source>
        <dbReference type="Proteomes" id="UP000232875"/>
    </source>
</evidence>
<protein>
    <recommendedName>
        <fullName evidence="3 6">DNA replication complex GINS protein PSF3</fullName>
    </recommendedName>
</protein>
<dbReference type="InterPro" id="IPR038437">
    <property type="entry name" value="GINS_Psf3_sf"/>
</dbReference>
<feature type="domain" description="DNA replication complex GINS protein PSF3 N-terminal" evidence="8">
    <location>
        <begin position="6"/>
        <end position="57"/>
    </location>
</feature>
<accession>A0A2N1JEY9</accession>
<gene>
    <name evidence="9" type="primary">PSF3</name>
    <name evidence="9" type="ORF">MVES_001134</name>
</gene>
<comment type="subcellular location">
    <subcellularLocation>
        <location evidence="1 6">Nucleus</location>
    </subcellularLocation>
</comment>
<name>A0A2N1JEY9_9BASI</name>
<dbReference type="CDD" id="cd21693">
    <property type="entry name" value="GINS_B_Psf3"/>
    <property type="match status" value="1"/>
</dbReference>
<dbReference type="STRING" id="2020962.A0A2N1JEY9"/>
<dbReference type="InterPro" id="IPR021151">
    <property type="entry name" value="GINS_A"/>
</dbReference>
<dbReference type="GO" id="GO:1902975">
    <property type="term" value="P:mitotic DNA replication initiation"/>
    <property type="evidence" value="ECO:0007669"/>
    <property type="project" value="TreeGrafter"/>
</dbReference>
<dbReference type="EMBL" id="KZ454988">
    <property type="protein sequence ID" value="PKI85076.1"/>
    <property type="molecule type" value="Genomic_DNA"/>
</dbReference>
<reference evidence="9 10" key="1">
    <citation type="submission" date="2017-10" db="EMBL/GenBank/DDBJ databases">
        <title>A novel species of cold-tolerant Malassezia isolated from bats.</title>
        <authorList>
            <person name="Lorch J.M."/>
            <person name="Palmer J.M."/>
            <person name="Vanderwolf K.J."/>
            <person name="Schmidt K.Z."/>
            <person name="Verant M.L."/>
            <person name="Weller T.J."/>
            <person name="Blehert D.S."/>
        </authorList>
    </citation>
    <scope>NUCLEOTIDE SEQUENCE [LARGE SCALE GENOMIC DNA]</scope>
    <source>
        <strain evidence="9 10">NWHC:44797-103</strain>
    </source>
</reference>
<evidence type="ECO:0000256" key="2">
    <source>
        <dbReference type="ARBA" id="ARBA00006343"/>
    </source>
</evidence>